<evidence type="ECO:0000259" key="2">
    <source>
        <dbReference type="PROSITE" id="PS50802"/>
    </source>
</evidence>
<organism evidence="3">
    <name type="scientific">Darwinula stevensoni</name>
    <dbReference type="NCBI Taxonomy" id="69355"/>
    <lineage>
        <taxon>Eukaryota</taxon>
        <taxon>Metazoa</taxon>
        <taxon>Ecdysozoa</taxon>
        <taxon>Arthropoda</taxon>
        <taxon>Crustacea</taxon>
        <taxon>Oligostraca</taxon>
        <taxon>Ostracoda</taxon>
        <taxon>Podocopa</taxon>
        <taxon>Podocopida</taxon>
        <taxon>Darwinulocopina</taxon>
        <taxon>Darwinuloidea</taxon>
        <taxon>Darwinulidae</taxon>
        <taxon>Darwinula</taxon>
    </lineage>
</organism>
<dbReference type="PANTHER" id="PTHR12419:SF115">
    <property type="entry name" value="PROTEIN OVARIAN TUMOR LOCUS-RELATED"/>
    <property type="match status" value="1"/>
</dbReference>
<dbReference type="Proteomes" id="UP000677054">
    <property type="component" value="Unassembled WGS sequence"/>
</dbReference>
<dbReference type="CDD" id="cd22753">
    <property type="entry name" value="OTU_ALG13-like"/>
    <property type="match status" value="1"/>
</dbReference>
<sequence>MPTRRWGTRCRIDGLDEYLESIGLFRKQIARDATCLFRCVAEQCFLSQTYHETVKKECIRFLSEQKGMFEEVAKRLGISYSKTLEKLRKERCYTGGILEMWALGLLYSRDFAIYHLPDHEFHDPAVNATPQLLTNHGFQDFVVLGITNENHYDSVYSAEHIEAEGLCQCLEELTKKLSELQHLEHLWCRFQQSALCQPHPKNWVSFVTRVLSREKPMQQVSSVGWFRTLGHESEVPRGQTITALWSMLSLLGSMLRPCDGTKPPPSPSVKHVFAMEESAMLSLNEPVWKNFSVKAQTWISKYFLAGVLKPPFRFKDAKALVPYLYRNVEFDLWIEEVRAVYRHTHYLNEDGLGLGTRCLVYLNESEPSVCGLGYIQNMIPNKGPVTVFVESLGQIAGDEASHVLGLFCPSQGQQTEQVFIDGKGTPHVLKEVSMEHKNQVYPIASPQGHGCEEQNGGYMMGSSPFTMSNGFPPPLSPLIQWGNKDNPSPPSDPAFFPILPPPAPPCALQGPYPPTPDSCGSHFPFPVEPPVPPAGVIGERPMIPMDGSSPMHNEVSSPGPSPPSSIQPSLMQIPPRLQVSGLTYQRNLHIDVMSPSADSGYGSVDSSSRIRSQYEGEPLLQCRPPRRDRCFPSGPHPPEVPPFFMPLPPNLAIPTYFTYLPRNLQGNAFPSFTGPFVAYIPEPDK</sequence>
<dbReference type="GO" id="GO:0061578">
    <property type="term" value="F:K63-linked deubiquitinase activity"/>
    <property type="evidence" value="ECO:0007669"/>
    <property type="project" value="TreeGrafter"/>
</dbReference>
<dbReference type="Gene3D" id="3.90.70.80">
    <property type="match status" value="1"/>
</dbReference>
<dbReference type="InterPro" id="IPR049769">
    <property type="entry name" value="OTU_OTU"/>
</dbReference>
<reference evidence="3" key="1">
    <citation type="submission" date="2020-11" db="EMBL/GenBank/DDBJ databases">
        <authorList>
            <person name="Tran Van P."/>
        </authorList>
    </citation>
    <scope>NUCLEOTIDE SEQUENCE</scope>
</reference>
<protein>
    <recommendedName>
        <fullName evidence="2">OTU domain-containing protein</fullName>
    </recommendedName>
</protein>
<evidence type="ECO:0000313" key="3">
    <source>
        <dbReference type="EMBL" id="CAD7246524.1"/>
    </source>
</evidence>
<keyword evidence="4" id="KW-1185">Reference proteome</keyword>
<dbReference type="InterPro" id="IPR050704">
    <property type="entry name" value="Peptidase_C85-like"/>
</dbReference>
<name>A0A7R8XBJ7_9CRUS</name>
<gene>
    <name evidence="3" type="ORF">DSTB1V02_LOCUS6373</name>
</gene>
<dbReference type="OrthoDB" id="10017659at2759"/>
<accession>A0A7R8XBJ7</accession>
<evidence type="ECO:0000313" key="4">
    <source>
        <dbReference type="Proteomes" id="UP000677054"/>
    </source>
</evidence>
<feature type="domain" description="OTU" evidence="2">
    <location>
        <begin position="24"/>
        <end position="158"/>
    </location>
</feature>
<dbReference type="GO" id="GO:0016579">
    <property type="term" value="P:protein deubiquitination"/>
    <property type="evidence" value="ECO:0007669"/>
    <property type="project" value="TreeGrafter"/>
</dbReference>
<dbReference type="InterPro" id="IPR003323">
    <property type="entry name" value="OTU_dom"/>
</dbReference>
<evidence type="ECO:0000256" key="1">
    <source>
        <dbReference type="SAM" id="MobiDB-lite"/>
    </source>
</evidence>
<proteinExistence type="predicted"/>
<dbReference type="PANTHER" id="PTHR12419">
    <property type="entry name" value="OTU DOMAIN CONTAINING PROTEIN"/>
    <property type="match status" value="1"/>
</dbReference>
<feature type="region of interest" description="Disordered" evidence="1">
    <location>
        <begin position="547"/>
        <end position="570"/>
    </location>
</feature>
<dbReference type="PROSITE" id="PS50802">
    <property type="entry name" value="OTU"/>
    <property type="match status" value="1"/>
</dbReference>
<dbReference type="EMBL" id="CAJPEV010001158">
    <property type="protein sequence ID" value="CAG0891080.1"/>
    <property type="molecule type" value="Genomic_DNA"/>
</dbReference>
<dbReference type="EMBL" id="LR900675">
    <property type="protein sequence ID" value="CAD7246524.1"/>
    <property type="molecule type" value="Genomic_DNA"/>
</dbReference>
<dbReference type="AlphaFoldDB" id="A0A7R8XBJ7"/>
<dbReference type="GO" id="GO:0004843">
    <property type="term" value="F:cysteine-type deubiquitinase activity"/>
    <property type="evidence" value="ECO:0007669"/>
    <property type="project" value="TreeGrafter"/>
</dbReference>